<dbReference type="OMA" id="ENYGSEW"/>
<dbReference type="GO" id="GO:0045490">
    <property type="term" value="P:pectin catabolic process"/>
    <property type="evidence" value="ECO:0007669"/>
    <property type="project" value="UniProtKB-UniRule"/>
</dbReference>
<dbReference type="GO" id="GO:0042545">
    <property type="term" value="P:cell wall modification"/>
    <property type="evidence" value="ECO:0007669"/>
    <property type="project" value="UniProtKB-UniRule"/>
</dbReference>
<comment type="catalytic activity">
    <reaction evidence="6 8">
        <text>[(1-&gt;4)-alpha-D-galacturonosyl methyl ester](n) + n H2O = [(1-&gt;4)-alpha-D-galacturonosyl](n) + n methanol + n H(+)</text>
        <dbReference type="Rhea" id="RHEA:22380"/>
        <dbReference type="Rhea" id="RHEA-COMP:14570"/>
        <dbReference type="Rhea" id="RHEA-COMP:14573"/>
        <dbReference type="ChEBI" id="CHEBI:15377"/>
        <dbReference type="ChEBI" id="CHEBI:15378"/>
        <dbReference type="ChEBI" id="CHEBI:17790"/>
        <dbReference type="ChEBI" id="CHEBI:140522"/>
        <dbReference type="ChEBI" id="CHEBI:140523"/>
        <dbReference type="EC" id="3.1.1.11"/>
    </reaction>
</comment>
<dbReference type="PANTHER" id="PTHR31321">
    <property type="entry name" value="ACYL-COA THIOESTER HYDROLASE YBHC-RELATED"/>
    <property type="match status" value="1"/>
</dbReference>
<dbReference type="InterPro" id="IPR011050">
    <property type="entry name" value="Pectin_lyase_fold/virulence"/>
</dbReference>
<evidence type="ECO:0000256" key="8">
    <source>
        <dbReference type="RuleBase" id="RU000589"/>
    </source>
</evidence>
<dbReference type="InterPro" id="IPR012334">
    <property type="entry name" value="Pectin_lyas_fold"/>
</dbReference>
<feature type="active site" evidence="7">
    <location>
        <position position="179"/>
    </location>
</feature>
<evidence type="ECO:0000256" key="5">
    <source>
        <dbReference type="ARBA" id="ARBA00023085"/>
    </source>
</evidence>
<dbReference type="EC" id="3.1.1.11" evidence="3 8"/>
<evidence type="ECO:0000256" key="7">
    <source>
        <dbReference type="PROSITE-ProRule" id="PRU10040"/>
    </source>
</evidence>
<evidence type="ECO:0000313" key="11">
    <source>
        <dbReference type="EMBL" id="EGZ10729.1"/>
    </source>
</evidence>
<dbReference type="AlphaFoldDB" id="G5A1D0"/>
<sequence length="295" mass="32220">MPPLASPGTVATDNVCNGPSARTQPPAGAIGVANIPNTTDEHTLFVFPGVYREQVFIDPLNGPLVLQGYTCDTMSYAANQVTITQAKAQRDIPMDYIGDRNYPTSTMGLAASNVKMYNLNVANTAGKIGGKVGQAVAAYVGNGTDYGFYACNFSSYQDTLCAMNGKQLYARSYIGGAVDFIFGKVATAWFEDCDIESVGKGGFNSTYLGRPWRPYSRVVFENSELSDIVRPDGWKMWNNDTNTANIFYKEFNNTGLGAATDKRVTFSGKLDKPVLITDTFGEKYTSEWWVDAKYL</sequence>
<feature type="domain" description="Pectinesterase catalytic" evidence="10">
    <location>
        <begin position="204"/>
        <end position="286"/>
    </location>
</feature>
<dbReference type="SUPFAM" id="SSF51126">
    <property type="entry name" value="Pectin lyase-like"/>
    <property type="match status" value="1"/>
</dbReference>
<evidence type="ECO:0000256" key="6">
    <source>
        <dbReference type="ARBA" id="ARBA00047928"/>
    </source>
</evidence>
<dbReference type="Pfam" id="PF01095">
    <property type="entry name" value="Pectinesterase"/>
    <property type="match status" value="2"/>
</dbReference>
<dbReference type="InterPro" id="IPR000070">
    <property type="entry name" value="Pectinesterase_cat"/>
</dbReference>
<evidence type="ECO:0000259" key="10">
    <source>
        <dbReference type="Pfam" id="PF01095"/>
    </source>
</evidence>
<dbReference type="EMBL" id="JH159158">
    <property type="protein sequence ID" value="EGZ10729.1"/>
    <property type="molecule type" value="Genomic_DNA"/>
</dbReference>
<dbReference type="STRING" id="1094619.G5A1D0"/>
<proteinExistence type="inferred from homology"/>
<comment type="similarity">
    <text evidence="2">Belongs to the pectinesterase family.</text>
</comment>
<dbReference type="GeneID" id="20647384"/>
<evidence type="ECO:0000256" key="3">
    <source>
        <dbReference type="ARBA" id="ARBA00013229"/>
    </source>
</evidence>
<feature type="compositionally biased region" description="Polar residues" evidence="9">
    <location>
        <begin position="9"/>
        <end position="23"/>
    </location>
</feature>
<dbReference type="SMR" id="G5A1D0"/>
<dbReference type="Gene3D" id="2.160.20.10">
    <property type="entry name" value="Single-stranded right-handed beta-helix, Pectin lyase-like"/>
    <property type="match status" value="2"/>
</dbReference>
<feature type="domain" description="Pectinesterase catalytic" evidence="10">
    <location>
        <begin position="34"/>
        <end position="196"/>
    </location>
</feature>
<evidence type="ECO:0000313" key="12">
    <source>
        <dbReference type="Proteomes" id="UP000002640"/>
    </source>
</evidence>
<dbReference type="RefSeq" id="XP_009533474.1">
    <property type="nucleotide sequence ID" value="XM_009535179.1"/>
</dbReference>
<evidence type="ECO:0000256" key="2">
    <source>
        <dbReference type="ARBA" id="ARBA00008891"/>
    </source>
</evidence>
<dbReference type="InParanoid" id="G5A1D0"/>
<dbReference type="GO" id="GO:0030599">
    <property type="term" value="F:pectinesterase activity"/>
    <property type="evidence" value="ECO:0007669"/>
    <property type="project" value="UniProtKB-UniRule"/>
</dbReference>
<comment type="pathway">
    <text evidence="1 8">Glycan metabolism; pectin degradation; 2-dehydro-3-deoxy-D-gluconate from pectin: step 1/5.</text>
</comment>
<reference evidence="11 12" key="1">
    <citation type="journal article" date="2006" name="Science">
        <title>Phytophthora genome sequences uncover evolutionary origins and mechanisms of pathogenesis.</title>
        <authorList>
            <person name="Tyler B.M."/>
            <person name="Tripathy S."/>
            <person name="Zhang X."/>
            <person name="Dehal P."/>
            <person name="Jiang R.H."/>
            <person name="Aerts A."/>
            <person name="Arredondo F.D."/>
            <person name="Baxter L."/>
            <person name="Bensasson D."/>
            <person name="Beynon J.L."/>
            <person name="Chapman J."/>
            <person name="Damasceno C.M."/>
            <person name="Dorrance A.E."/>
            <person name="Dou D."/>
            <person name="Dickerman A.W."/>
            <person name="Dubchak I.L."/>
            <person name="Garbelotto M."/>
            <person name="Gijzen M."/>
            <person name="Gordon S.G."/>
            <person name="Govers F."/>
            <person name="Grunwald N.J."/>
            <person name="Huang W."/>
            <person name="Ivors K.L."/>
            <person name="Jones R.W."/>
            <person name="Kamoun S."/>
            <person name="Krampis K."/>
            <person name="Lamour K.H."/>
            <person name="Lee M.K."/>
            <person name="McDonald W.H."/>
            <person name="Medina M."/>
            <person name="Meijer H.J."/>
            <person name="Nordberg E.K."/>
            <person name="Maclean D.J."/>
            <person name="Ospina-Giraldo M.D."/>
            <person name="Morris P.F."/>
            <person name="Phuntumart V."/>
            <person name="Putnam N.H."/>
            <person name="Rash S."/>
            <person name="Rose J.K."/>
            <person name="Sakihama Y."/>
            <person name="Salamov A.A."/>
            <person name="Savidor A."/>
            <person name="Scheuring C.F."/>
            <person name="Smith B.M."/>
            <person name="Sobral B.W."/>
            <person name="Terry A."/>
            <person name="Torto-Alalibo T.A."/>
            <person name="Win J."/>
            <person name="Xu Z."/>
            <person name="Zhang H."/>
            <person name="Grigoriev I.V."/>
            <person name="Rokhsar D.S."/>
            <person name="Boore J.L."/>
        </authorList>
    </citation>
    <scope>NUCLEOTIDE SEQUENCE [LARGE SCALE GENOMIC DNA]</scope>
    <source>
        <strain evidence="11 12">P6497</strain>
    </source>
</reference>
<evidence type="ECO:0000256" key="4">
    <source>
        <dbReference type="ARBA" id="ARBA00022801"/>
    </source>
</evidence>
<gene>
    <name evidence="11" type="ORF">PHYSODRAFT_337507</name>
</gene>
<dbReference type="InterPro" id="IPR033131">
    <property type="entry name" value="Pectinesterase_Asp_AS"/>
</dbReference>
<evidence type="ECO:0000256" key="9">
    <source>
        <dbReference type="SAM" id="MobiDB-lite"/>
    </source>
</evidence>
<accession>G5A1D0</accession>
<dbReference type="PROSITE" id="PS00503">
    <property type="entry name" value="PECTINESTERASE_2"/>
    <property type="match status" value="1"/>
</dbReference>
<keyword evidence="5 8" id="KW-0063">Aspartyl esterase</keyword>
<organism evidence="11 12">
    <name type="scientific">Phytophthora sojae (strain P6497)</name>
    <name type="common">Soybean stem and root rot agent</name>
    <name type="synonym">Phytophthora megasperma f. sp. glycines</name>
    <dbReference type="NCBI Taxonomy" id="1094619"/>
    <lineage>
        <taxon>Eukaryota</taxon>
        <taxon>Sar</taxon>
        <taxon>Stramenopiles</taxon>
        <taxon>Oomycota</taxon>
        <taxon>Peronosporomycetes</taxon>
        <taxon>Peronosporales</taxon>
        <taxon>Peronosporaceae</taxon>
        <taxon>Phytophthora</taxon>
    </lineage>
</organism>
<keyword evidence="4 8" id="KW-0378">Hydrolase</keyword>
<feature type="region of interest" description="Disordered" evidence="9">
    <location>
        <begin position="1"/>
        <end position="23"/>
    </location>
</feature>
<name>G5A1D0_PHYSP</name>
<dbReference type="PANTHER" id="PTHR31321:SF57">
    <property type="entry name" value="PECTINESTERASE 53-RELATED"/>
    <property type="match status" value="1"/>
</dbReference>
<evidence type="ECO:0000256" key="1">
    <source>
        <dbReference type="ARBA" id="ARBA00005184"/>
    </source>
</evidence>
<keyword evidence="12" id="KW-1185">Reference proteome</keyword>
<dbReference type="Proteomes" id="UP000002640">
    <property type="component" value="Unassembled WGS sequence"/>
</dbReference>
<protein>
    <recommendedName>
        <fullName evidence="3 8">Pectinesterase</fullName>
        <ecNumber evidence="3 8">3.1.1.11</ecNumber>
    </recommendedName>
</protein>
<dbReference type="KEGG" id="psoj:PHYSODRAFT_337507"/>
<dbReference type="UniPathway" id="UPA00545">
    <property type="reaction ID" value="UER00823"/>
</dbReference>